<evidence type="ECO:0000313" key="2">
    <source>
        <dbReference type="EMBL" id="KAK2881541.1"/>
    </source>
</evidence>
<dbReference type="AlphaFoldDB" id="A0AA88PH17"/>
<accession>A0AA88PH17</accession>
<evidence type="ECO:0000313" key="3">
    <source>
        <dbReference type="Proteomes" id="UP001187343"/>
    </source>
</evidence>
<dbReference type="EMBL" id="JAUYZG010000018">
    <property type="protein sequence ID" value="KAK2881541.1"/>
    <property type="molecule type" value="Genomic_DNA"/>
</dbReference>
<protein>
    <submittedName>
        <fullName evidence="2">Uncharacterized protein</fullName>
    </submittedName>
</protein>
<feature type="region of interest" description="Disordered" evidence="1">
    <location>
        <begin position="1"/>
        <end position="32"/>
    </location>
</feature>
<organism evidence="2 3">
    <name type="scientific">Cirrhinus molitorella</name>
    <name type="common">mud carp</name>
    <dbReference type="NCBI Taxonomy" id="172907"/>
    <lineage>
        <taxon>Eukaryota</taxon>
        <taxon>Metazoa</taxon>
        <taxon>Chordata</taxon>
        <taxon>Craniata</taxon>
        <taxon>Vertebrata</taxon>
        <taxon>Euteleostomi</taxon>
        <taxon>Actinopterygii</taxon>
        <taxon>Neopterygii</taxon>
        <taxon>Teleostei</taxon>
        <taxon>Ostariophysi</taxon>
        <taxon>Cypriniformes</taxon>
        <taxon>Cyprinidae</taxon>
        <taxon>Labeoninae</taxon>
        <taxon>Labeonini</taxon>
        <taxon>Cirrhinus</taxon>
    </lineage>
</organism>
<evidence type="ECO:0000256" key="1">
    <source>
        <dbReference type="SAM" id="MobiDB-lite"/>
    </source>
</evidence>
<dbReference type="Proteomes" id="UP001187343">
    <property type="component" value="Unassembled WGS sequence"/>
</dbReference>
<sequence>MSESNSPSSYNPNDAQHPSVSANTAQLNSRQVSEIEPWHRLLHGAVGPHEPPLTPRDDKARPRLLHLGAHHLLWHLPLPRSFAPSQPSRTLQHLLLHPINNVTRKIHSPPKAAGNQAMPRGTPYARPEQPSSLTRKGLCSASHRSRPSAGLRQAWATPQTPQP</sequence>
<keyword evidence="3" id="KW-1185">Reference proteome</keyword>
<feature type="region of interest" description="Disordered" evidence="1">
    <location>
        <begin position="106"/>
        <end position="163"/>
    </location>
</feature>
<comment type="caution">
    <text evidence="2">The sequence shown here is derived from an EMBL/GenBank/DDBJ whole genome shotgun (WGS) entry which is preliminary data.</text>
</comment>
<reference evidence="2" key="1">
    <citation type="submission" date="2023-08" db="EMBL/GenBank/DDBJ databases">
        <title>Chromosome-level Genome Assembly of mud carp (Cirrhinus molitorella).</title>
        <authorList>
            <person name="Liu H."/>
        </authorList>
    </citation>
    <scope>NUCLEOTIDE SEQUENCE</scope>
    <source>
        <strain evidence="2">Prfri</strain>
        <tissue evidence="2">Muscle</tissue>
    </source>
</reference>
<proteinExistence type="predicted"/>
<feature type="compositionally biased region" description="Polar residues" evidence="1">
    <location>
        <begin position="14"/>
        <end position="32"/>
    </location>
</feature>
<feature type="compositionally biased region" description="Low complexity" evidence="1">
    <location>
        <begin position="1"/>
        <end position="13"/>
    </location>
</feature>
<gene>
    <name evidence="2" type="ORF">Q8A67_018809</name>
</gene>
<name>A0AA88PH17_9TELE</name>